<proteinExistence type="predicted"/>
<gene>
    <name evidence="2" type="ORF">CRT60_22010</name>
</gene>
<accession>A0A2B8BEF2</accession>
<dbReference type="InterPro" id="IPR038726">
    <property type="entry name" value="PDDEXK_AddAB-type"/>
</dbReference>
<sequence>MNAPSRAPTIVHSSSLSGYPDCPRRAAAKLFVAEIAAAGFDLRDLPSNVGAAVGTGVHAAAALILKEKAATGSLPPVDVATDAAIEELRRAAEPGITYDRETPALNEAEQQARRMVMVYRHQIAPDVQPLIVEERLEAQVTPDIILSGQSDVIAREPGRIRDLKGGKTMGCHAPQIGSYSLLARSNGIDVAEACVDWIQRVPLKKPQPDAAVHRYDVATAETAAVNVLRHIEGDLTTFRHGDPERHLLPGDPWAFVANPSSKLCSAKWCPAHGTAFCREHAAIEE</sequence>
<evidence type="ECO:0000313" key="3">
    <source>
        <dbReference type="Proteomes" id="UP000225379"/>
    </source>
</evidence>
<comment type="caution">
    <text evidence="2">The sequence shown here is derived from an EMBL/GenBank/DDBJ whole genome shotgun (WGS) entry which is preliminary data.</text>
</comment>
<dbReference type="AlphaFoldDB" id="A0A2B8BEF2"/>
<dbReference type="RefSeq" id="WP_098738643.1">
    <property type="nucleotide sequence ID" value="NZ_PDKW01000042.1"/>
</dbReference>
<evidence type="ECO:0000259" key="1">
    <source>
        <dbReference type="Pfam" id="PF12705"/>
    </source>
</evidence>
<protein>
    <recommendedName>
        <fullName evidence="1">PD-(D/E)XK endonuclease-like domain-containing protein</fullName>
    </recommendedName>
</protein>
<dbReference type="Pfam" id="PF12705">
    <property type="entry name" value="PDDEXK_1"/>
    <property type="match status" value="1"/>
</dbReference>
<evidence type="ECO:0000313" key="2">
    <source>
        <dbReference type="EMBL" id="PGH55928.1"/>
    </source>
</evidence>
<reference evidence="3" key="1">
    <citation type="submission" date="2017-10" db="EMBL/GenBank/DDBJ databases">
        <authorList>
            <person name="Kravchenko I.K."/>
            <person name="Grouzdev D.S."/>
        </authorList>
    </citation>
    <scope>NUCLEOTIDE SEQUENCE [LARGE SCALE GENOMIC DNA]</scope>
    <source>
        <strain evidence="3">B2</strain>
    </source>
</reference>
<dbReference type="EMBL" id="PDKW01000042">
    <property type="protein sequence ID" value="PGH55928.1"/>
    <property type="molecule type" value="Genomic_DNA"/>
</dbReference>
<organism evidence="2 3">
    <name type="scientific">Azospirillum palustre</name>
    <dbReference type="NCBI Taxonomy" id="2044885"/>
    <lineage>
        <taxon>Bacteria</taxon>
        <taxon>Pseudomonadati</taxon>
        <taxon>Pseudomonadota</taxon>
        <taxon>Alphaproteobacteria</taxon>
        <taxon>Rhodospirillales</taxon>
        <taxon>Azospirillaceae</taxon>
        <taxon>Azospirillum</taxon>
    </lineage>
</organism>
<keyword evidence="3" id="KW-1185">Reference proteome</keyword>
<dbReference type="OrthoDB" id="7299783at2"/>
<feature type="domain" description="PD-(D/E)XK endonuclease-like" evidence="1">
    <location>
        <begin position="14"/>
        <end position="234"/>
    </location>
</feature>
<name>A0A2B8BEF2_9PROT</name>
<dbReference type="Proteomes" id="UP000225379">
    <property type="component" value="Unassembled WGS sequence"/>
</dbReference>